<evidence type="ECO:0008006" key="4">
    <source>
        <dbReference type="Google" id="ProtNLM"/>
    </source>
</evidence>
<dbReference type="Proteomes" id="UP001432027">
    <property type="component" value="Unassembled WGS sequence"/>
</dbReference>
<feature type="non-terminal residue" evidence="2">
    <location>
        <position position="1"/>
    </location>
</feature>
<evidence type="ECO:0000256" key="1">
    <source>
        <dbReference type="SAM" id="MobiDB-lite"/>
    </source>
</evidence>
<dbReference type="EMBL" id="BTSX01000006">
    <property type="protein sequence ID" value="GMT07812.1"/>
    <property type="molecule type" value="Genomic_DNA"/>
</dbReference>
<name>A0AAV5UNE2_9BILA</name>
<dbReference type="AlphaFoldDB" id="A0AAV5UNE2"/>
<organism evidence="2 3">
    <name type="scientific">Pristionchus entomophagus</name>
    <dbReference type="NCBI Taxonomy" id="358040"/>
    <lineage>
        <taxon>Eukaryota</taxon>
        <taxon>Metazoa</taxon>
        <taxon>Ecdysozoa</taxon>
        <taxon>Nematoda</taxon>
        <taxon>Chromadorea</taxon>
        <taxon>Rhabditida</taxon>
        <taxon>Rhabditina</taxon>
        <taxon>Diplogasteromorpha</taxon>
        <taxon>Diplogasteroidea</taxon>
        <taxon>Neodiplogasteridae</taxon>
        <taxon>Pristionchus</taxon>
    </lineage>
</organism>
<protein>
    <recommendedName>
        <fullName evidence="4">C2H2-type domain-containing protein</fullName>
    </recommendedName>
</protein>
<reference evidence="2" key="1">
    <citation type="submission" date="2023-10" db="EMBL/GenBank/DDBJ databases">
        <title>Genome assembly of Pristionchus species.</title>
        <authorList>
            <person name="Yoshida K."/>
            <person name="Sommer R.J."/>
        </authorList>
    </citation>
    <scope>NUCLEOTIDE SEQUENCE</scope>
    <source>
        <strain evidence="2">RS0144</strain>
    </source>
</reference>
<sequence>GQSDFIFQCRGCLKKYRSISGALGHVNVAMRKKETQCKGQLAYLRKELMAMREDSGDEPKPKTLKREMEEDE</sequence>
<feature type="region of interest" description="Disordered" evidence="1">
    <location>
        <begin position="51"/>
        <end position="72"/>
    </location>
</feature>
<accession>A0AAV5UNE2</accession>
<evidence type="ECO:0000313" key="2">
    <source>
        <dbReference type="EMBL" id="GMT07812.1"/>
    </source>
</evidence>
<comment type="caution">
    <text evidence="2">The sequence shown here is derived from an EMBL/GenBank/DDBJ whole genome shotgun (WGS) entry which is preliminary data.</text>
</comment>
<gene>
    <name evidence="2" type="ORF">PENTCL1PPCAC_29986</name>
</gene>
<keyword evidence="3" id="KW-1185">Reference proteome</keyword>
<evidence type="ECO:0000313" key="3">
    <source>
        <dbReference type="Proteomes" id="UP001432027"/>
    </source>
</evidence>
<proteinExistence type="predicted"/>